<evidence type="ECO:0000256" key="1">
    <source>
        <dbReference type="SAM" id="Phobius"/>
    </source>
</evidence>
<keyword evidence="3" id="KW-1185">Reference proteome</keyword>
<sequence>MNTQTRSPFETSLHTAASQLVERAAALPAEAGRPQVVRWLLAIGALFIAWRMWRGLKPFAWALFGLFAVRWFLGG</sequence>
<evidence type="ECO:0000313" key="2">
    <source>
        <dbReference type="EMBL" id="QDQ73464.1"/>
    </source>
</evidence>
<name>A0A516V4M1_9GAMM</name>
<reference evidence="2 3" key="1">
    <citation type="submission" date="2019-07" db="EMBL/GenBank/DDBJ databases">
        <title>Lysobacter weifangensis sp. nov., isolated from bensulfuron-methyl contaminated farmland soil.</title>
        <authorList>
            <person name="Zhao H."/>
        </authorList>
    </citation>
    <scope>NUCLEOTIDE SEQUENCE [LARGE SCALE GENOMIC DNA]</scope>
    <source>
        <strain evidence="2 3">CC-Bw-6</strain>
    </source>
</reference>
<feature type="transmembrane region" description="Helical" evidence="1">
    <location>
        <begin position="59"/>
        <end position="74"/>
    </location>
</feature>
<proteinExistence type="predicted"/>
<feature type="transmembrane region" description="Helical" evidence="1">
    <location>
        <begin position="36"/>
        <end position="53"/>
    </location>
</feature>
<dbReference type="OrthoDB" id="6059285at2"/>
<evidence type="ECO:0000313" key="3">
    <source>
        <dbReference type="Proteomes" id="UP000315891"/>
    </source>
</evidence>
<accession>A0A516V4M1</accession>
<keyword evidence="1" id="KW-0812">Transmembrane</keyword>
<keyword evidence="1" id="KW-0472">Membrane</keyword>
<keyword evidence="1" id="KW-1133">Transmembrane helix</keyword>
<dbReference type="Proteomes" id="UP000315891">
    <property type="component" value="Chromosome"/>
</dbReference>
<gene>
    <name evidence="2" type="ORF">FNZ56_06070</name>
</gene>
<dbReference type="EMBL" id="CP041742">
    <property type="protein sequence ID" value="QDQ73464.1"/>
    <property type="molecule type" value="Genomic_DNA"/>
</dbReference>
<organism evidence="2 3">
    <name type="scientific">Pseudoluteimonas lycopersici</name>
    <dbReference type="NCBI Taxonomy" id="1324796"/>
    <lineage>
        <taxon>Bacteria</taxon>
        <taxon>Pseudomonadati</taxon>
        <taxon>Pseudomonadota</taxon>
        <taxon>Gammaproteobacteria</taxon>
        <taxon>Lysobacterales</taxon>
        <taxon>Lysobacteraceae</taxon>
        <taxon>Pseudoluteimonas</taxon>
    </lineage>
</organism>
<dbReference type="AlphaFoldDB" id="A0A516V4M1"/>
<dbReference type="RefSeq" id="WP_143878976.1">
    <property type="nucleotide sequence ID" value="NZ_BAABLZ010000001.1"/>
</dbReference>
<protein>
    <submittedName>
        <fullName evidence="2">Uncharacterized protein</fullName>
    </submittedName>
</protein>